<proteinExistence type="predicted"/>
<dbReference type="InterPro" id="IPR012340">
    <property type="entry name" value="NA-bd_OB-fold"/>
</dbReference>
<accession>A0ABY4FQ17</accession>
<name>A0ABY4FQ17_9MICO</name>
<dbReference type="Pfam" id="PF00436">
    <property type="entry name" value="SSB"/>
    <property type="match status" value="1"/>
</dbReference>
<dbReference type="InterPro" id="IPR011344">
    <property type="entry name" value="ssDNA-bd"/>
</dbReference>
<evidence type="ECO:0000313" key="5">
    <source>
        <dbReference type="EMBL" id="UOQ58367.1"/>
    </source>
</evidence>
<keyword evidence="1 2" id="KW-0238">DNA-binding</keyword>
<feature type="compositionally biased region" description="Low complexity" evidence="4">
    <location>
        <begin position="123"/>
        <end position="146"/>
    </location>
</feature>
<dbReference type="PANTHER" id="PTHR10302:SF27">
    <property type="entry name" value="SINGLE-STRANDED DNA-BINDING PROTEIN"/>
    <property type="match status" value="1"/>
</dbReference>
<dbReference type="Gene3D" id="2.40.50.140">
    <property type="entry name" value="Nucleic acid-binding proteins"/>
    <property type="match status" value="1"/>
</dbReference>
<sequence>MSTALSIIGTVATEPRLITTSTRTVFCSFRVASNDRWYDREKAEWVDGATNWFTVNAFRTLAEHTLKSVQIGDRVVVSGRLRIRSWETDERSGTTAEVEADGIGHDLRWGTSVFTRDGRAARSGNPEGSGSSESPVPGADARSAPGEEPPASPEDAAAGDGFVPVAA</sequence>
<reference evidence="5 6" key="1">
    <citation type="submission" date="2022-04" db="EMBL/GenBank/DDBJ databases">
        <title>Leucobacter sp. isolated from rhizosphere of garlic.</title>
        <authorList>
            <person name="Won M."/>
            <person name="Lee C.-M."/>
            <person name="Woen H.-Y."/>
            <person name="Kwon S.-W."/>
        </authorList>
    </citation>
    <scope>NUCLEOTIDE SEQUENCE [LARGE SCALE GENOMIC DNA]</scope>
    <source>
        <strain evidence="5 6">H21R-40</strain>
    </source>
</reference>
<dbReference type="Proteomes" id="UP000831786">
    <property type="component" value="Chromosome"/>
</dbReference>
<dbReference type="GO" id="GO:0003677">
    <property type="term" value="F:DNA binding"/>
    <property type="evidence" value="ECO:0007669"/>
    <property type="project" value="UniProtKB-KW"/>
</dbReference>
<dbReference type="NCBIfam" id="TIGR00621">
    <property type="entry name" value="ssb"/>
    <property type="match status" value="1"/>
</dbReference>
<dbReference type="EMBL" id="CP095045">
    <property type="protein sequence ID" value="UOQ58367.1"/>
    <property type="molecule type" value="Genomic_DNA"/>
</dbReference>
<dbReference type="SUPFAM" id="SSF50249">
    <property type="entry name" value="Nucleic acid-binding proteins"/>
    <property type="match status" value="1"/>
</dbReference>
<evidence type="ECO:0000256" key="4">
    <source>
        <dbReference type="SAM" id="MobiDB-lite"/>
    </source>
</evidence>
<evidence type="ECO:0000313" key="6">
    <source>
        <dbReference type="Proteomes" id="UP000831786"/>
    </source>
</evidence>
<dbReference type="RefSeq" id="WP_244729431.1">
    <property type="nucleotide sequence ID" value="NZ_CP095045.1"/>
</dbReference>
<protein>
    <recommendedName>
        <fullName evidence="3">Single-stranded DNA-binding protein</fullName>
    </recommendedName>
</protein>
<organism evidence="5 6">
    <name type="scientific">Leucobacter allii</name>
    <dbReference type="NCBI Taxonomy" id="2932247"/>
    <lineage>
        <taxon>Bacteria</taxon>
        <taxon>Bacillati</taxon>
        <taxon>Actinomycetota</taxon>
        <taxon>Actinomycetes</taxon>
        <taxon>Micrococcales</taxon>
        <taxon>Microbacteriaceae</taxon>
        <taxon>Leucobacter</taxon>
    </lineage>
</organism>
<evidence type="ECO:0000256" key="3">
    <source>
        <dbReference type="RuleBase" id="RU000524"/>
    </source>
</evidence>
<evidence type="ECO:0000256" key="1">
    <source>
        <dbReference type="ARBA" id="ARBA00023125"/>
    </source>
</evidence>
<gene>
    <name evidence="5" type="primary">ssb</name>
    <name evidence="5" type="ORF">MUN78_05900</name>
</gene>
<feature type="region of interest" description="Disordered" evidence="4">
    <location>
        <begin position="117"/>
        <end position="167"/>
    </location>
</feature>
<dbReference type="InterPro" id="IPR000424">
    <property type="entry name" value="Primosome_PriB/ssb"/>
</dbReference>
<dbReference type="PROSITE" id="PS50935">
    <property type="entry name" value="SSB"/>
    <property type="match status" value="1"/>
</dbReference>
<dbReference type="CDD" id="cd04496">
    <property type="entry name" value="SSB_OBF"/>
    <property type="match status" value="1"/>
</dbReference>
<dbReference type="PANTHER" id="PTHR10302">
    <property type="entry name" value="SINGLE-STRANDED DNA-BINDING PROTEIN"/>
    <property type="match status" value="1"/>
</dbReference>
<evidence type="ECO:0000256" key="2">
    <source>
        <dbReference type="PROSITE-ProRule" id="PRU00252"/>
    </source>
</evidence>
<keyword evidence="6" id="KW-1185">Reference proteome</keyword>